<dbReference type="PANTHER" id="PTHR11203:SF37">
    <property type="entry name" value="INTEGRATOR COMPLEX SUBUNIT 11"/>
    <property type="match status" value="1"/>
</dbReference>
<proteinExistence type="predicted"/>
<dbReference type="eggNOG" id="COG1236">
    <property type="taxonomic scope" value="Bacteria"/>
</dbReference>
<dbReference type="Proteomes" id="UP000028826">
    <property type="component" value="Unassembled WGS sequence"/>
</dbReference>
<dbReference type="SMART" id="SM00849">
    <property type="entry name" value="Lactamase_B"/>
    <property type="match status" value="1"/>
</dbReference>
<evidence type="ECO:0000313" key="2">
    <source>
        <dbReference type="EMBL" id="KFI29898.1"/>
    </source>
</evidence>
<dbReference type="Pfam" id="PF00753">
    <property type="entry name" value="Lactamase_B"/>
    <property type="match status" value="1"/>
</dbReference>
<evidence type="ECO:0000313" key="3">
    <source>
        <dbReference type="Proteomes" id="UP000028826"/>
    </source>
</evidence>
<evidence type="ECO:0000259" key="1">
    <source>
        <dbReference type="SMART" id="SM00849"/>
    </source>
</evidence>
<dbReference type="Gene3D" id="3.60.15.10">
    <property type="entry name" value="Ribonuclease Z/Hydroxyacylglutathione hydrolase-like"/>
    <property type="match status" value="2"/>
</dbReference>
<dbReference type="SUPFAM" id="SSF56281">
    <property type="entry name" value="Metallo-hydrolase/oxidoreductase"/>
    <property type="match status" value="1"/>
</dbReference>
<protein>
    <recommendedName>
        <fullName evidence="1">Metallo-beta-lactamase domain-containing protein</fullName>
    </recommendedName>
</protein>
<dbReference type="EMBL" id="JGYG01000004">
    <property type="protein sequence ID" value="KFI29898.1"/>
    <property type="molecule type" value="Genomic_DNA"/>
</dbReference>
<accession>A0A086Y6J8</accession>
<dbReference type="InterPro" id="IPR050698">
    <property type="entry name" value="MBL"/>
</dbReference>
<dbReference type="InterPro" id="IPR001279">
    <property type="entry name" value="Metallo-B-lactamas"/>
</dbReference>
<organism evidence="2 3">
    <name type="scientific">Haematobacter massiliensis</name>
    <dbReference type="NCBI Taxonomy" id="195105"/>
    <lineage>
        <taxon>Bacteria</taxon>
        <taxon>Pseudomonadati</taxon>
        <taxon>Pseudomonadota</taxon>
        <taxon>Alphaproteobacteria</taxon>
        <taxon>Rhodobacterales</taxon>
        <taxon>Paracoccaceae</taxon>
        <taxon>Haematobacter</taxon>
    </lineage>
</organism>
<comment type="caution">
    <text evidence="2">The sequence shown here is derived from an EMBL/GenBank/DDBJ whole genome shotgun (WGS) entry which is preliminary data.</text>
</comment>
<sequence length="379" mass="39628">MTPRGMPRVTPEIPGGVRLTALSGIGVKGPACFLLETETGRVLLDLGKGPDGEALPDVAGVGAVDAVIFSHGHVDHTGGVGLLPQLGAPTLYATAPTRALAREPSVAVAEEIPSRIAGLDVETGPSGHAPGAVWQRFGGRSGLVYTGDMSEESLLFAFTLPPPAEVLLFDASYGAAAEPLADQCRELLAMAEAGPLLLPAPAGGRGLEMALAFLEAGHPVAICPAHREVAERLLHQPESWLTPGGQARLRHLLREAHLLTPDSPARGVMIGAGPNAERGVTEQLAPRFLAENRARVIYTGHLAEGAPAARQVAEGQALFRRWNVHPTLTGLRALMEAVRPRIAMPAFCTSDRAEALAAALGRPMFTGRQVEWALGQVGA</sequence>
<dbReference type="InterPro" id="IPR036866">
    <property type="entry name" value="RibonucZ/Hydroxyglut_hydro"/>
</dbReference>
<dbReference type="AlphaFoldDB" id="A0A086Y6J8"/>
<reference evidence="2 3" key="1">
    <citation type="submission" date="2014-03" db="EMBL/GenBank/DDBJ databases">
        <title>Genome of Haematobacter massiliensis CCUG 47968.</title>
        <authorList>
            <person name="Wang D."/>
            <person name="Wang G."/>
        </authorList>
    </citation>
    <scope>NUCLEOTIDE SEQUENCE [LARGE SCALE GENOMIC DNA]</scope>
    <source>
        <strain evidence="2 3">CCUG 47968</strain>
    </source>
</reference>
<keyword evidence="3" id="KW-1185">Reference proteome</keyword>
<dbReference type="GO" id="GO:0004521">
    <property type="term" value="F:RNA endonuclease activity"/>
    <property type="evidence" value="ECO:0007669"/>
    <property type="project" value="TreeGrafter"/>
</dbReference>
<gene>
    <name evidence="2" type="ORF">CN97_14210</name>
</gene>
<name>A0A086Y6J8_9RHOB</name>
<dbReference type="PANTHER" id="PTHR11203">
    <property type="entry name" value="CLEAVAGE AND POLYADENYLATION SPECIFICITY FACTOR FAMILY MEMBER"/>
    <property type="match status" value="1"/>
</dbReference>
<dbReference type="STRING" id="195105.CN97_14210"/>
<feature type="domain" description="Metallo-beta-lactamase" evidence="1">
    <location>
        <begin position="29"/>
        <end position="205"/>
    </location>
</feature>